<organism evidence="1 2">
    <name type="scientific">Nephila pilipes</name>
    <name type="common">Giant wood spider</name>
    <name type="synonym">Nephila maculata</name>
    <dbReference type="NCBI Taxonomy" id="299642"/>
    <lineage>
        <taxon>Eukaryota</taxon>
        <taxon>Metazoa</taxon>
        <taxon>Ecdysozoa</taxon>
        <taxon>Arthropoda</taxon>
        <taxon>Chelicerata</taxon>
        <taxon>Arachnida</taxon>
        <taxon>Araneae</taxon>
        <taxon>Araneomorphae</taxon>
        <taxon>Entelegynae</taxon>
        <taxon>Araneoidea</taxon>
        <taxon>Nephilidae</taxon>
        <taxon>Nephila</taxon>
    </lineage>
</organism>
<dbReference type="Proteomes" id="UP000887013">
    <property type="component" value="Unassembled WGS sequence"/>
</dbReference>
<name>A0A8X6R5J2_NEPPI</name>
<proteinExistence type="predicted"/>
<evidence type="ECO:0000313" key="2">
    <source>
        <dbReference type="Proteomes" id="UP000887013"/>
    </source>
</evidence>
<comment type="caution">
    <text evidence="1">The sequence shown here is derived from an EMBL/GenBank/DDBJ whole genome shotgun (WGS) entry which is preliminary data.</text>
</comment>
<accession>A0A8X6R5J2</accession>
<keyword evidence="2" id="KW-1185">Reference proteome</keyword>
<evidence type="ECO:0000313" key="1">
    <source>
        <dbReference type="EMBL" id="GFU61786.1"/>
    </source>
</evidence>
<reference evidence="1" key="1">
    <citation type="submission" date="2020-08" db="EMBL/GenBank/DDBJ databases">
        <title>Multicomponent nature underlies the extraordinary mechanical properties of spider dragline silk.</title>
        <authorList>
            <person name="Kono N."/>
            <person name="Nakamura H."/>
            <person name="Mori M."/>
            <person name="Yoshida Y."/>
            <person name="Ohtoshi R."/>
            <person name="Malay A.D."/>
            <person name="Moran D.A.P."/>
            <person name="Tomita M."/>
            <person name="Numata K."/>
            <person name="Arakawa K."/>
        </authorList>
    </citation>
    <scope>NUCLEOTIDE SEQUENCE</scope>
</reference>
<sequence>MLCILATLRVSEGFFQEYYGGGDCRCIYLHISEPRVPELNFIEYRPISIRLKGPLSMVPSSWGSNDDGFTFVEEEKIRVFRFKD</sequence>
<dbReference type="EMBL" id="BMAW01040953">
    <property type="protein sequence ID" value="GFU61786.1"/>
    <property type="molecule type" value="Genomic_DNA"/>
</dbReference>
<protein>
    <submittedName>
        <fullName evidence="1">Uncharacterized protein</fullName>
    </submittedName>
</protein>
<dbReference type="AlphaFoldDB" id="A0A8X6R5J2"/>
<gene>
    <name evidence="1" type="ORF">NPIL_104771</name>
</gene>